<dbReference type="Pfam" id="PF03309">
    <property type="entry name" value="Pan_kinase"/>
    <property type="match status" value="1"/>
</dbReference>
<comment type="subunit">
    <text evidence="5 16">Homodimer.</text>
</comment>
<dbReference type="InterPro" id="IPR004619">
    <property type="entry name" value="Type_III_PanK"/>
</dbReference>
<dbReference type="SUPFAM" id="SSF53067">
    <property type="entry name" value="Actin-like ATPase domain"/>
    <property type="match status" value="2"/>
</dbReference>
<gene>
    <name evidence="16 17" type="primary">coaX</name>
    <name evidence="17" type="ORF">DSM104440_00610</name>
</gene>
<sequence length="248" mass="25401">MGSDPIIRILAIDAGNTRIKWGVRDGEAWAARGAVATNDAQSLTSDWPALVADARAIACNVAGADVRAAIAAVCEQRGLRIAFIASEASRLGVTNGYRDPAQLGTDRWAALVAAHHASRGNKLVVNVGTALTVDALTADGRFLGGVIVPGPALMRRSLDRGTADLRLTEGAFMPFPTSTPDAITSGSIQACVGAIERIRAAMAAQGAAPDAIVLSGGAAAQLAPHLPMPAALNENLVLDGLVLIARDS</sequence>
<keyword evidence="11 16" id="KW-0067">ATP-binding</keyword>
<comment type="cofactor">
    <cofactor evidence="16">
        <name>NH4(+)</name>
        <dbReference type="ChEBI" id="CHEBI:28938"/>
    </cofactor>
    <cofactor evidence="16">
        <name>K(+)</name>
        <dbReference type="ChEBI" id="CHEBI:29103"/>
    </cofactor>
    <text evidence="16">A monovalent cation. Ammonium or potassium.</text>
</comment>
<evidence type="ECO:0000256" key="7">
    <source>
        <dbReference type="ARBA" id="ARBA00022490"/>
    </source>
</evidence>
<accession>A0A6M4H303</accession>
<dbReference type="CDD" id="cd24015">
    <property type="entry name" value="ASKHA_NBD_PanK-III"/>
    <property type="match status" value="1"/>
</dbReference>
<dbReference type="NCBIfam" id="TIGR00671">
    <property type="entry name" value="baf"/>
    <property type="match status" value="1"/>
</dbReference>
<dbReference type="Proteomes" id="UP000503096">
    <property type="component" value="Chromosome"/>
</dbReference>
<keyword evidence="12 16" id="KW-0630">Potassium</keyword>
<evidence type="ECO:0000256" key="16">
    <source>
        <dbReference type="HAMAP-Rule" id="MF_01274"/>
    </source>
</evidence>
<evidence type="ECO:0000256" key="10">
    <source>
        <dbReference type="ARBA" id="ARBA00022777"/>
    </source>
</evidence>
<dbReference type="GO" id="GO:0005737">
    <property type="term" value="C:cytoplasm"/>
    <property type="evidence" value="ECO:0007669"/>
    <property type="project" value="UniProtKB-SubCell"/>
</dbReference>
<dbReference type="UniPathway" id="UPA00241">
    <property type="reaction ID" value="UER00352"/>
</dbReference>
<comment type="pathway">
    <text evidence="4 16">Cofactor biosynthesis; coenzyme A biosynthesis; CoA from (R)-pantothenate: step 1/5.</text>
</comment>
<dbReference type="GO" id="GO:0004594">
    <property type="term" value="F:pantothenate kinase activity"/>
    <property type="evidence" value="ECO:0007669"/>
    <property type="project" value="UniProtKB-UniRule"/>
</dbReference>
<evidence type="ECO:0000256" key="5">
    <source>
        <dbReference type="ARBA" id="ARBA00011738"/>
    </source>
</evidence>
<dbReference type="KEGG" id="upl:DSM104440_00610"/>
<dbReference type="HAMAP" id="MF_01274">
    <property type="entry name" value="Pantothen_kinase_3"/>
    <property type="match status" value="1"/>
</dbReference>
<dbReference type="GO" id="GO:0015937">
    <property type="term" value="P:coenzyme A biosynthetic process"/>
    <property type="evidence" value="ECO:0007669"/>
    <property type="project" value="UniProtKB-UniRule"/>
</dbReference>
<feature type="binding site" evidence="16">
    <location>
        <begin position="13"/>
        <end position="20"/>
    </location>
    <ligand>
        <name>ATP</name>
        <dbReference type="ChEBI" id="CHEBI:30616"/>
    </ligand>
</feature>
<evidence type="ECO:0000256" key="9">
    <source>
        <dbReference type="ARBA" id="ARBA00022741"/>
    </source>
</evidence>
<organism evidence="17 18">
    <name type="scientific">Usitatibacter palustris</name>
    <dbReference type="NCBI Taxonomy" id="2732487"/>
    <lineage>
        <taxon>Bacteria</taxon>
        <taxon>Pseudomonadati</taxon>
        <taxon>Pseudomonadota</taxon>
        <taxon>Betaproteobacteria</taxon>
        <taxon>Nitrosomonadales</taxon>
        <taxon>Usitatibacteraceae</taxon>
        <taxon>Usitatibacter</taxon>
    </lineage>
</organism>
<keyword evidence="18" id="KW-1185">Reference proteome</keyword>
<evidence type="ECO:0000256" key="14">
    <source>
        <dbReference type="ARBA" id="ARBA00038036"/>
    </source>
</evidence>
<dbReference type="EMBL" id="CP053073">
    <property type="protein sequence ID" value="QJR13820.1"/>
    <property type="molecule type" value="Genomic_DNA"/>
</dbReference>
<evidence type="ECO:0000256" key="12">
    <source>
        <dbReference type="ARBA" id="ARBA00022958"/>
    </source>
</evidence>
<dbReference type="AlphaFoldDB" id="A0A6M4H303"/>
<protein>
    <recommendedName>
        <fullName evidence="15 16">Type III pantothenate kinase</fullName>
        <ecNumber evidence="6 16">2.7.1.33</ecNumber>
    </recommendedName>
    <alternativeName>
        <fullName evidence="16">PanK-III</fullName>
    </alternativeName>
    <alternativeName>
        <fullName evidence="16">Pantothenic acid kinase</fullName>
    </alternativeName>
</protein>
<dbReference type="InParanoid" id="A0A6M4H303"/>
<reference evidence="17 18" key="1">
    <citation type="submission" date="2020-04" db="EMBL/GenBank/DDBJ databases">
        <title>Usitatibacter rugosus gen. nov., sp. nov. and Usitatibacter palustris sp. nov., novel members of Usitatibacteraceae fam. nov. within the order Nitrosomonadales isolated from soil.</title>
        <authorList>
            <person name="Huber K.J."/>
            <person name="Neumann-Schaal M."/>
            <person name="Geppert A."/>
            <person name="Luckner M."/>
            <person name="Wanner G."/>
            <person name="Overmann J."/>
        </authorList>
    </citation>
    <scope>NUCLEOTIDE SEQUENCE [LARGE SCALE GENOMIC DNA]</scope>
    <source>
        <strain evidence="17 18">Swamp67</strain>
    </source>
</reference>
<evidence type="ECO:0000313" key="17">
    <source>
        <dbReference type="EMBL" id="QJR13820.1"/>
    </source>
</evidence>
<evidence type="ECO:0000256" key="13">
    <source>
        <dbReference type="ARBA" id="ARBA00022993"/>
    </source>
</evidence>
<dbReference type="PANTHER" id="PTHR34265">
    <property type="entry name" value="TYPE III PANTOTHENATE KINASE"/>
    <property type="match status" value="1"/>
</dbReference>
<proteinExistence type="inferred from homology"/>
<evidence type="ECO:0000256" key="15">
    <source>
        <dbReference type="ARBA" id="ARBA00040883"/>
    </source>
</evidence>
<comment type="cofactor">
    <cofactor evidence="2">
        <name>K(+)</name>
        <dbReference type="ChEBI" id="CHEBI:29103"/>
    </cofactor>
</comment>
<comment type="similarity">
    <text evidence="14 16">Belongs to the type III pantothenate kinase family.</text>
</comment>
<keyword evidence="9 16" id="KW-0547">Nucleotide-binding</keyword>
<feature type="active site" description="Proton acceptor" evidence="16">
    <location>
        <position position="106"/>
    </location>
</feature>
<dbReference type="GO" id="GO:0005524">
    <property type="term" value="F:ATP binding"/>
    <property type="evidence" value="ECO:0007669"/>
    <property type="project" value="UniProtKB-UniRule"/>
</dbReference>
<evidence type="ECO:0000256" key="2">
    <source>
        <dbReference type="ARBA" id="ARBA00001958"/>
    </source>
</evidence>
<evidence type="ECO:0000256" key="8">
    <source>
        <dbReference type="ARBA" id="ARBA00022679"/>
    </source>
</evidence>
<evidence type="ECO:0000256" key="1">
    <source>
        <dbReference type="ARBA" id="ARBA00001206"/>
    </source>
</evidence>
<evidence type="ECO:0000256" key="4">
    <source>
        <dbReference type="ARBA" id="ARBA00005225"/>
    </source>
</evidence>
<evidence type="ECO:0000256" key="6">
    <source>
        <dbReference type="ARBA" id="ARBA00012102"/>
    </source>
</evidence>
<dbReference type="InterPro" id="IPR043129">
    <property type="entry name" value="ATPase_NBD"/>
</dbReference>
<evidence type="ECO:0000256" key="11">
    <source>
        <dbReference type="ARBA" id="ARBA00022840"/>
    </source>
</evidence>
<comment type="subcellular location">
    <subcellularLocation>
        <location evidence="3 16">Cytoplasm</location>
    </subcellularLocation>
</comment>
<dbReference type="Gene3D" id="3.30.420.40">
    <property type="match status" value="2"/>
</dbReference>
<evidence type="ECO:0000313" key="18">
    <source>
        <dbReference type="Proteomes" id="UP000503096"/>
    </source>
</evidence>
<feature type="binding site" evidence="16">
    <location>
        <begin position="104"/>
        <end position="107"/>
    </location>
    <ligand>
        <name>substrate</name>
    </ligand>
</feature>
<feature type="binding site" evidence="16">
    <location>
        <position position="97"/>
    </location>
    <ligand>
        <name>substrate</name>
    </ligand>
</feature>
<comment type="catalytic activity">
    <reaction evidence="1 16">
        <text>(R)-pantothenate + ATP = (R)-4'-phosphopantothenate + ADP + H(+)</text>
        <dbReference type="Rhea" id="RHEA:16373"/>
        <dbReference type="ChEBI" id="CHEBI:10986"/>
        <dbReference type="ChEBI" id="CHEBI:15378"/>
        <dbReference type="ChEBI" id="CHEBI:29032"/>
        <dbReference type="ChEBI" id="CHEBI:30616"/>
        <dbReference type="ChEBI" id="CHEBI:456216"/>
        <dbReference type="EC" id="2.7.1.33"/>
    </reaction>
</comment>
<dbReference type="RefSeq" id="WP_171160560.1">
    <property type="nucleotide sequence ID" value="NZ_CP053073.1"/>
</dbReference>
<feature type="binding site" evidence="16">
    <location>
        <position position="129"/>
    </location>
    <ligand>
        <name>ATP</name>
        <dbReference type="ChEBI" id="CHEBI:30616"/>
    </ligand>
</feature>
<keyword evidence="13 16" id="KW-0173">Coenzyme A biosynthesis</keyword>
<evidence type="ECO:0000256" key="3">
    <source>
        <dbReference type="ARBA" id="ARBA00004496"/>
    </source>
</evidence>
<dbReference type="EC" id="2.7.1.33" evidence="6 16"/>
<keyword evidence="7 16" id="KW-0963">Cytoplasm</keyword>
<feature type="binding site" evidence="16">
    <location>
        <position position="179"/>
    </location>
    <ligand>
        <name>substrate</name>
    </ligand>
</feature>
<comment type="function">
    <text evidence="16">Catalyzes the phosphorylation of pantothenate (Pan), the first step in CoA biosynthesis.</text>
</comment>
<keyword evidence="10 16" id="KW-0418">Kinase</keyword>
<comment type="caution">
    <text evidence="16">Lacks conserved residue(s) required for the propagation of feature annotation.</text>
</comment>
<name>A0A6M4H303_9PROT</name>
<keyword evidence="8 16" id="KW-0808">Transferase</keyword>
<dbReference type="PANTHER" id="PTHR34265:SF1">
    <property type="entry name" value="TYPE III PANTOTHENATE KINASE"/>
    <property type="match status" value="1"/>
</dbReference>